<dbReference type="EMBL" id="OZ035838">
    <property type="protein sequence ID" value="CAL1583796.1"/>
    <property type="molecule type" value="Genomic_DNA"/>
</dbReference>
<keyword evidence="4" id="KW-0547">Nucleotide-binding</keyword>
<protein>
    <recommendedName>
        <fullName evidence="2">valine--tRNA ligase</fullName>
        <ecNumber evidence="2">6.1.1.9</ecNumber>
    </recommendedName>
    <alternativeName>
        <fullName evidence="8">Valyl-tRNA synthetase</fullName>
    </alternativeName>
</protein>
<evidence type="ECO:0000256" key="3">
    <source>
        <dbReference type="ARBA" id="ARBA00022598"/>
    </source>
</evidence>
<dbReference type="InterPro" id="IPR009008">
    <property type="entry name" value="Val/Leu/Ile-tRNA-synth_edit"/>
</dbReference>
<accession>A0AAV2K5X0</accession>
<dbReference type="FunFam" id="3.90.740.10:FF:000008">
    <property type="entry name" value="Valine--tRNA ligase, mitochondrial"/>
    <property type="match status" value="1"/>
</dbReference>
<dbReference type="GO" id="GO:0005524">
    <property type="term" value="F:ATP binding"/>
    <property type="evidence" value="ECO:0007669"/>
    <property type="project" value="UniProtKB-KW"/>
</dbReference>
<keyword evidence="3" id="KW-0436">Ligase</keyword>
<dbReference type="InterPro" id="IPR002303">
    <property type="entry name" value="Valyl-tRNA_ligase"/>
</dbReference>
<evidence type="ECO:0000259" key="9">
    <source>
        <dbReference type="Pfam" id="PF00133"/>
    </source>
</evidence>
<keyword evidence="5" id="KW-0067">ATP-binding</keyword>
<evidence type="ECO:0000256" key="5">
    <source>
        <dbReference type="ARBA" id="ARBA00022840"/>
    </source>
</evidence>
<dbReference type="Proteomes" id="UP001497482">
    <property type="component" value="Chromosome 16"/>
</dbReference>
<evidence type="ECO:0000256" key="6">
    <source>
        <dbReference type="ARBA" id="ARBA00022917"/>
    </source>
</evidence>
<evidence type="ECO:0000256" key="1">
    <source>
        <dbReference type="ARBA" id="ARBA00005594"/>
    </source>
</evidence>
<evidence type="ECO:0000256" key="7">
    <source>
        <dbReference type="ARBA" id="ARBA00023146"/>
    </source>
</evidence>
<evidence type="ECO:0000256" key="2">
    <source>
        <dbReference type="ARBA" id="ARBA00013169"/>
    </source>
</evidence>
<dbReference type="GO" id="GO:0004832">
    <property type="term" value="F:valine-tRNA ligase activity"/>
    <property type="evidence" value="ECO:0007669"/>
    <property type="project" value="UniProtKB-EC"/>
</dbReference>
<dbReference type="InterPro" id="IPR014729">
    <property type="entry name" value="Rossmann-like_a/b/a_fold"/>
</dbReference>
<feature type="domain" description="Aminoacyl-tRNA synthetase class Ia" evidence="9">
    <location>
        <begin position="1"/>
        <end position="61"/>
    </location>
</feature>
<dbReference type="GO" id="GO:0006438">
    <property type="term" value="P:valyl-tRNA aminoacylation"/>
    <property type="evidence" value="ECO:0007669"/>
    <property type="project" value="InterPro"/>
</dbReference>
<dbReference type="GO" id="GO:0005829">
    <property type="term" value="C:cytosol"/>
    <property type="evidence" value="ECO:0007669"/>
    <property type="project" value="TreeGrafter"/>
</dbReference>
<dbReference type="InterPro" id="IPR002300">
    <property type="entry name" value="aa-tRNA-synth_Ia"/>
</dbReference>
<dbReference type="Gene3D" id="3.90.740.10">
    <property type="entry name" value="Valyl/Leucyl/Isoleucyl-tRNA synthetase, editing domain"/>
    <property type="match status" value="1"/>
</dbReference>
<dbReference type="EC" id="6.1.1.9" evidence="2"/>
<keyword evidence="6" id="KW-0648">Protein biosynthesis</keyword>
<dbReference type="AlphaFoldDB" id="A0AAV2K5X0"/>
<evidence type="ECO:0000256" key="4">
    <source>
        <dbReference type="ARBA" id="ARBA00022741"/>
    </source>
</evidence>
<organism evidence="10 11">
    <name type="scientific">Knipowitschia caucasica</name>
    <name type="common">Caucasian dwarf goby</name>
    <name type="synonym">Pomatoschistus caucasicus</name>
    <dbReference type="NCBI Taxonomy" id="637954"/>
    <lineage>
        <taxon>Eukaryota</taxon>
        <taxon>Metazoa</taxon>
        <taxon>Chordata</taxon>
        <taxon>Craniata</taxon>
        <taxon>Vertebrata</taxon>
        <taxon>Euteleostomi</taxon>
        <taxon>Actinopterygii</taxon>
        <taxon>Neopterygii</taxon>
        <taxon>Teleostei</taxon>
        <taxon>Neoteleostei</taxon>
        <taxon>Acanthomorphata</taxon>
        <taxon>Gobiaria</taxon>
        <taxon>Gobiiformes</taxon>
        <taxon>Gobioidei</taxon>
        <taxon>Gobiidae</taxon>
        <taxon>Gobiinae</taxon>
        <taxon>Knipowitschia</taxon>
    </lineage>
</organism>
<name>A0AAV2K5X0_KNICA</name>
<dbReference type="PANTHER" id="PTHR11946">
    <property type="entry name" value="VALYL-TRNA SYNTHETASES"/>
    <property type="match status" value="1"/>
</dbReference>
<evidence type="ECO:0000313" key="11">
    <source>
        <dbReference type="Proteomes" id="UP001497482"/>
    </source>
</evidence>
<keyword evidence="11" id="KW-1185">Reference proteome</keyword>
<evidence type="ECO:0000256" key="8">
    <source>
        <dbReference type="ARBA" id="ARBA00029936"/>
    </source>
</evidence>
<dbReference type="Pfam" id="PF00133">
    <property type="entry name" value="tRNA-synt_1"/>
    <property type="match status" value="1"/>
</dbReference>
<sequence>MGASLDWSRACFTMDPGFNRAVTEAFVRLCDSGLIYRSEALINWSCALQSAISDIEVDSKELFGRTLLSVPGYSRPVEFGTMVTFAYPIEGLEGEISVSTTRPETMFGDVAIAVHPDDPRYQV</sequence>
<keyword evidence="7" id="KW-0030">Aminoacyl-tRNA synthetase</keyword>
<dbReference type="PANTHER" id="PTHR11946:SF71">
    <property type="entry name" value="VALINE--TRNA LIGASE, MITOCHONDRIAL"/>
    <property type="match status" value="1"/>
</dbReference>
<dbReference type="GO" id="GO:0002161">
    <property type="term" value="F:aminoacyl-tRNA deacylase activity"/>
    <property type="evidence" value="ECO:0007669"/>
    <property type="project" value="InterPro"/>
</dbReference>
<dbReference type="SUPFAM" id="SSF52374">
    <property type="entry name" value="Nucleotidylyl transferase"/>
    <property type="match status" value="1"/>
</dbReference>
<dbReference type="Gene3D" id="3.40.50.620">
    <property type="entry name" value="HUPs"/>
    <property type="match status" value="1"/>
</dbReference>
<gene>
    <name evidence="10" type="ORF">KC01_LOCUS14226</name>
</gene>
<proteinExistence type="inferred from homology"/>
<comment type="similarity">
    <text evidence="1">Belongs to the class-I aminoacyl-tRNA synthetase family.</text>
</comment>
<dbReference type="SUPFAM" id="SSF50677">
    <property type="entry name" value="ValRS/IleRS/LeuRS editing domain"/>
    <property type="match status" value="1"/>
</dbReference>
<reference evidence="10 11" key="1">
    <citation type="submission" date="2024-04" db="EMBL/GenBank/DDBJ databases">
        <authorList>
            <person name="Waldvogel A.-M."/>
            <person name="Schoenle A."/>
        </authorList>
    </citation>
    <scope>NUCLEOTIDE SEQUENCE [LARGE SCALE GENOMIC DNA]</scope>
</reference>
<evidence type="ECO:0000313" key="10">
    <source>
        <dbReference type="EMBL" id="CAL1583796.1"/>
    </source>
</evidence>